<proteinExistence type="predicted"/>
<protein>
    <submittedName>
        <fullName evidence="1">RCG51147</fullName>
    </submittedName>
</protein>
<evidence type="ECO:0000313" key="2">
    <source>
        <dbReference type="Proteomes" id="UP000234681"/>
    </source>
</evidence>
<name>A6IZE8_RAT</name>
<dbReference type="Proteomes" id="UP000234681">
    <property type="component" value="Chromosome 19"/>
</dbReference>
<sequence length="77" mass="8652">MANHFKNFVFTARVKGGIKSACLCCVTSNNTILLFGGHTAGDLHSIYLTSRRELGQICKAHEIFTRMDPVRLLKENR</sequence>
<organism evidence="1 2">
    <name type="scientific">Rattus norvegicus</name>
    <name type="common">Rat</name>
    <dbReference type="NCBI Taxonomy" id="10116"/>
    <lineage>
        <taxon>Eukaryota</taxon>
        <taxon>Metazoa</taxon>
        <taxon>Chordata</taxon>
        <taxon>Craniata</taxon>
        <taxon>Vertebrata</taxon>
        <taxon>Euteleostomi</taxon>
        <taxon>Mammalia</taxon>
        <taxon>Eutheria</taxon>
        <taxon>Euarchontoglires</taxon>
        <taxon>Glires</taxon>
        <taxon>Rodentia</taxon>
        <taxon>Myomorpha</taxon>
        <taxon>Muroidea</taxon>
        <taxon>Muridae</taxon>
        <taxon>Murinae</taxon>
        <taxon>Rattus</taxon>
    </lineage>
</organism>
<dbReference type="AlphaFoldDB" id="A6IZE8"/>
<evidence type="ECO:0000313" key="1">
    <source>
        <dbReference type="EMBL" id="EDL92626.1"/>
    </source>
</evidence>
<reference evidence="2" key="1">
    <citation type="submission" date="2005-09" db="EMBL/GenBank/DDBJ databases">
        <authorList>
            <person name="Mural R.J."/>
            <person name="Li P.W."/>
            <person name="Adams M.D."/>
            <person name="Amanatides P.G."/>
            <person name="Baden-Tillson H."/>
            <person name="Barnstead M."/>
            <person name="Chin S.H."/>
            <person name="Dew I."/>
            <person name="Evans C.A."/>
            <person name="Ferriera S."/>
            <person name="Flanigan M."/>
            <person name="Fosler C."/>
            <person name="Glodek A."/>
            <person name="Gu Z."/>
            <person name="Holt R.A."/>
            <person name="Jennings D."/>
            <person name="Kraft C.L."/>
            <person name="Lu F."/>
            <person name="Nguyen T."/>
            <person name="Nusskern D.R."/>
            <person name="Pfannkoch C.M."/>
            <person name="Sitter C."/>
            <person name="Sutton G.G."/>
            <person name="Venter J.C."/>
            <person name="Wang Z."/>
            <person name="Woodage T."/>
            <person name="Zheng X.H."/>
            <person name="Zhong F."/>
        </authorList>
    </citation>
    <scope>NUCLEOTIDE SEQUENCE [LARGE SCALE GENOMIC DNA]</scope>
    <source>
        <strain>BN</strain>
        <strain evidence="2">Sprague-Dawley</strain>
    </source>
</reference>
<gene>
    <name evidence="1" type="ORF">rCG_51147</name>
</gene>
<accession>A6IZE8</accession>
<dbReference type="EMBL" id="CH473972">
    <property type="protein sequence ID" value="EDL92626.1"/>
    <property type="molecule type" value="Genomic_DNA"/>
</dbReference>